<evidence type="ECO:0000313" key="3">
    <source>
        <dbReference type="Proteomes" id="UP000186583"/>
    </source>
</evidence>
<dbReference type="EMBL" id="MPGH01000192">
    <property type="protein sequence ID" value="OLN84391.1"/>
    <property type="molecule type" value="Genomic_DNA"/>
</dbReference>
<dbReference type="PANTHER" id="PTHR43684:SF4">
    <property type="entry name" value="ENOYL-COA HYDRATASE_ISOMERASE FAMILY PROTEIN (AFU_ORTHOLOGUE AFUA_1G01890)"/>
    <property type="match status" value="1"/>
</dbReference>
<dbReference type="InterPro" id="IPR051053">
    <property type="entry name" value="ECH/Chromodomain_protein"/>
</dbReference>
<dbReference type="Pfam" id="PF00378">
    <property type="entry name" value="ECH_1"/>
    <property type="match status" value="1"/>
</dbReference>
<dbReference type="AlphaFoldDB" id="A0A1Q8RJB1"/>
<comment type="similarity">
    <text evidence="1">Belongs to the enoyl-CoA hydratase/isomerase family.</text>
</comment>
<dbReference type="InterPro" id="IPR014748">
    <property type="entry name" value="Enoyl-CoA_hydra_C"/>
</dbReference>
<gene>
    <name evidence="2" type="ORF">CCHL11_05906</name>
</gene>
<proteinExistence type="inferred from homology"/>
<organism evidence="2 3">
    <name type="scientific">Colletotrichum chlorophyti</name>
    <dbReference type="NCBI Taxonomy" id="708187"/>
    <lineage>
        <taxon>Eukaryota</taxon>
        <taxon>Fungi</taxon>
        <taxon>Dikarya</taxon>
        <taxon>Ascomycota</taxon>
        <taxon>Pezizomycotina</taxon>
        <taxon>Sordariomycetes</taxon>
        <taxon>Hypocreomycetidae</taxon>
        <taxon>Glomerellales</taxon>
        <taxon>Glomerellaceae</taxon>
        <taxon>Colletotrichum</taxon>
    </lineage>
</organism>
<dbReference type="InterPro" id="IPR001753">
    <property type="entry name" value="Enoyl-CoA_hydra/iso"/>
</dbReference>
<dbReference type="STRING" id="708187.A0A1Q8RJB1"/>
<dbReference type="Gene3D" id="1.10.12.10">
    <property type="entry name" value="Lyase 2-enoyl-coa Hydratase, Chain A, domain 2"/>
    <property type="match status" value="1"/>
</dbReference>
<name>A0A1Q8RJB1_9PEZI</name>
<dbReference type="PANTHER" id="PTHR43684">
    <property type="match status" value="1"/>
</dbReference>
<reference evidence="2 3" key="1">
    <citation type="submission" date="2016-11" db="EMBL/GenBank/DDBJ databases">
        <title>Draft Genome Assembly of Colletotrichum chlorophyti a pathogen of herbaceous plants.</title>
        <authorList>
            <person name="Gan P."/>
            <person name="Narusaka M."/>
            <person name="Tsushima A."/>
            <person name="Narusaka Y."/>
            <person name="Takano Y."/>
            <person name="Shirasu K."/>
        </authorList>
    </citation>
    <scope>NUCLEOTIDE SEQUENCE [LARGE SCALE GENOMIC DNA]</scope>
    <source>
        <strain evidence="2 3">NTL11</strain>
    </source>
</reference>
<protein>
    <submittedName>
        <fullName evidence="2">3-hydroxypropionyl-coenzyme A dehydratase 1</fullName>
    </submittedName>
</protein>
<accession>A0A1Q8RJB1</accession>
<evidence type="ECO:0000313" key="2">
    <source>
        <dbReference type="EMBL" id="OLN84391.1"/>
    </source>
</evidence>
<dbReference type="Proteomes" id="UP000186583">
    <property type="component" value="Unassembled WGS sequence"/>
</dbReference>
<evidence type="ECO:0000256" key="1">
    <source>
        <dbReference type="ARBA" id="ARBA00005254"/>
    </source>
</evidence>
<dbReference type="CDD" id="cd06558">
    <property type="entry name" value="crotonase-like"/>
    <property type="match status" value="1"/>
</dbReference>
<keyword evidence="3" id="KW-1185">Reference proteome</keyword>
<dbReference type="SUPFAM" id="SSF52096">
    <property type="entry name" value="ClpP/crotonase"/>
    <property type="match status" value="1"/>
</dbReference>
<dbReference type="OrthoDB" id="2018133at2759"/>
<comment type="caution">
    <text evidence="2">The sequence shown here is derived from an EMBL/GenBank/DDBJ whole genome shotgun (WGS) entry which is preliminary data.</text>
</comment>
<dbReference type="InterPro" id="IPR029045">
    <property type="entry name" value="ClpP/crotonase-like_dom_sf"/>
</dbReference>
<dbReference type="Gene3D" id="3.90.226.10">
    <property type="entry name" value="2-enoyl-CoA Hydratase, Chain A, domain 1"/>
    <property type="match status" value="1"/>
</dbReference>
<sequence>MASSFSYSSHPWRNIRVEGPNTSGVAVVFLDRANERNALTVPMLEDMIKLFSLMDQDAGVKSIVVTGDGPMFCSGVDLKQGFGKIGKTPETHRDAGGQLALAIHRCRKPMIAAINGPAIGVGITMTLPMTIRVTSKASKVSFAFVRLGIVADASSSFYLPRLIGHSRALHLFTTGGTFPATSPLLHDLFSEVTDSPAQVLPRAMQIATDIAVNTSQVSTYLTRELVWRGPASPEEAHLLESAVMHRCFHSNDFKEAGKAFKEKRKPEFKDTLCNATPAFVPWWLDHPLLERPVQAKL</sequence>